<feature type="domain" description="Major facilitator superfamily (MFS) profile" evidence="8">
    <location>
        <begin position="53"/>
        <end position="521"/>
    </location>
</feature>
<reference evidence="9 10" key="1">
    <citation type="submission" date="2020-05" db="EMBL/GenBank/DDBJ databases">
        <title>Identification and distribution of gene clusters putatively required for synthesis of sphingolipid metabolism inhibitors in phylogenetically diverse species of the filamentous fungus Fusarium.</title>
        <authorList>
            <person name="Kim H.-S."/>
            <person name="Busman M."/>
            <person name="Brown D.W."/>
            <person name="Divon H."/>
            <person name="Uhlig S."/>
            <person name="Proctor R.H."/>
        </authorList>
    </citation>
    <scope>NUCLEOTIDE SEQUENCE [LARGE SCALE GENOMIC DNA]</scope>
    <source>
        <strain evidence="9 10">NRRL 66235</strain>
    </source>
</reference>
<dbReference type="PANTHER" id="PTHR23501:SF195">
    <property type="entry name" value="PEP5"/>
    <property type="match status" value="1"/>
</dbReference>
<dbReference type="PROSITE" id="PS50850">
    <property type="entry name" value="MFS"/>
    <property type="match status" value="1"/>
</dbReference>
<evidence type="ECO:0000256" key="1">
    <source>
        <dbReference type="ARBA" id="ARBA00004141"/>
    </source>
</evidence>
<feature type="transmembrane region" description="Helical" evidence="7">
    <location>
        <begin position="358"/>
        <end position="379"/>
    </location>
</feature>
<dbReference type="GO" id="GO:0005886">
    <property type="term" value="C:plasma membrane"/>
    <property type="evidence" value="ECO:0007669"/>
    <property type="project" value="TreeGrafter"/>
</dbReference>
<feature type="transmembrane region" description="Helical" evidence="7">
    <location>
        <begin position="414"/>
        <end position="437"/>
    </location>
</feature>
<dbReference type="EMBL" id="JAAOAN010001171">
    <property type="protein sequence ID" value="KAF5696539.1"/>
    <property type="molecule type" value="Genomic_DNA"/>
</dbReference>
<keyword evidence="3 7" id="KW-0812">Transmembrane</keyword>
<feature type="transmembrane region" description="Helical" evidence="7">
    <location>
        <begin position="277"/>
        <end position="298"/>
    </location>
</feature>
<keyword evidence="5 7" id="KW-0472">Membrane</keyword>
<keyword evidence="2" id="KW-0813">Transport</keyword>
<gene>
    <name evidence="9" type="ORF">FMUND_15661</name>
</gene>
<evidence type="ECO:0000313" key="10">
    <source>
        <dbReference type="Proteomes" id="UP000544331"/>
    </source>
</evidence>
<dbReference type="InterPro" id="IPR010573">
    <property type="entry name" value="MFS_Str1/Tri12-like"/>
</dbReference>
<proteinExistence type="predicted"/>
<feature type="transmembrane region" description="Helical" evidence="7">
    <location>
        <begin position="51"/>
        <end position="74"/>
    </location>
</feature>
<feature type="transmembrane region" description="Helical" evidence="7">
    <location>
        <begin position="319"/>
        <end position="338"/>
    </location>
</feature>
<dbReference type="AlphaFoldDB" id="A0A8H6CY59"/>
<dbReference type="InterPro" id="IPR020846">
    <property type="entry name" value="MFS_dom"/>
</dbReference>
<comment type="caution">
    <text evidence="9">The sequence shown here is derived from an EMBL/GenBank/DDBJ whole genome shotgun (WGS) entry which is preliminary data.</text>
</comment>
<dbReference type="GO" id="GO:0022857">
    <property type="term" value="F:transmembrane transporter activity"/>
    <property type="evidence" value="ECO:0007669"/>
    <property type="project" value="InterPro"/>
</dbReference>
<evidence type="ECO:0000256" key="4">
    <source>
        <dbReference type="ARBA" id="ARBA00022989"/>
    </source>
</evidence>
<sequence length="586" mass="63135">MEPTDHQHGSTSPSSNMNLSTGGKEEVSHVENGGPGNPHVHDSDNVTLKTWAIVVVLALSYGISFWPVSFISIIQNNIAGSFDSDPKDGSWFTGVFTMGTTTAFMVCGTSSDLFGRRPFILFGNMLVLVGSIIGGTSHSVSQSTAAHFILGFGSGNCMMASFALPELLPNKWKHIGVVIADAGLFFDFIAGPVVARIAWDNHAWRWGYWGVTISIGLSMAVLILCVYFPPKHPRGVPWHEAVRGLDYFGMVSFVAATIMILSGITYVQLLPSDSPKVVGLLVAGFVTLTFFALWEAFNKNLKAPLTPPRIFFANKGRRFGGPFLCAFVVTMFYYGQNIVGPVMINTYFTGPTTSKTKIYWMSTVQGWGIFAGSLLLSFLGKRLKHWRLQMFIPFTLMTFFGGMCAYVTPEREAIGITFVFLTSMFFGYVQYLSIVFVQFGADQTELGIVGGLGGVARSGGGGVANAVFMTILTTAQSNYANKHVVAAAEAAGATPEIAKAILAALPLGAEALAKIQGATTAMIGAAAAAFQQSFVEGIKNVSLASIGFGALAIIGSCWLEDIEPKMNEKIEVFLENDYQAEKNVYH</sequence>
<evidence type="ECO:0000256" key="5">
    <source>
        <dbReference type="ARBA" id="ARBA00023136"/>
    </source>
</evidence>
<dbReference type="SUPFAM" id="SSF103473">
    <property type="entry name" value="MFS general substrate transporter"/>
    <property type="match status" value="1"/>
</dbReference>
<organism evidence="9 10">
    <name type="scientific">Fusarium mundagurra</name>
    <dbReference type="NCBI Taxonomy" id="1567541"/>
    <lineage>
        <taxon>Eukaryota</taxon>
        <taxon>Fungi</taxon>
        <taxon>Dikarya</taxon>
        <taxon>Ascomycota</taxon>
        <taxon>Pezizomycotina</taxon>
        <taxon>Sordariomycetes</taxon>
        <taxon>Hypocreomycetidae</taxon>
        <taxon>Hypocreales</taxon>
        <taxon>Nectriaceae</taxon>
        <taxon>Fusarium</taxon>
        <taxon>Fusarium fujikuroi species complex</taxon>
    </lineage>
</organism>
<dbReference type="OrthoDB" id="4161376at2759"/>
<feature type="transmembrane region" description="Helical" evidence="7">
    <location>
        <begin position="119"/>
        <end position="140"/>
    </location>
</feature>
<evidence type="ECO:0000256" key="2">
    <source>
        <dbReference type="ARBA" id="ARBA00022448"/>
    </source>
</evidence>
<name>A0A8H6CY59_9HYPO</name>
<comment type="subcellular location">
    <subcellularLocation>
        <location evidence="1">Membrane</location>
        <topology evidence="1">Multi-pass membrane protein</topology>
    </subcellularLocation>
</comment>
<dbReference type="Gene3D" id="1.20.1250.20">
    <property type="entry name" value="MFS general substrate transporter like domains"/>
    <property type="match status" value="1"/>
</dbReference>
<feature type="region of interest" description="Disordered" evidence="6">
    <location>
        <begin position="1"/>
        <end position="41"/>
    </location>
</feature>
<feature type="transmembrane region" description="Helical" evidence="7">
    <location>
        <begin position="206"/>
        <end position="227"/>
    </location>
</feature>
<accession>A0A8H6CY59</accession>
<evidence type="ECO:0000256" key="7">
    <source>
        <dbReference type="SAM" id="Phobius"/>
    </source>
</evidence>
<dbReference type="Pfam" id="PF06609">
    <property type="entry name" value="TRI12"/>
    <property type="match status" value="1"/>
</dbReference>
<dbReference type="InterPro" id="IPR036259">
    <property type="entry name" value="MFS_trans_sf"/>
</dbReference>
<feature type="transmembrane region" description="Helical" evidence="7">
    <location>
        <begin position="247"/>
        <end position="271"/>
    </location>
</feature>
<keyword evidence="10" id="KW-1185">Reference proteome</keyword>
<dbReference type="Proteomes" id="UP000544331">
    <property type="component" value="Unassembled WGS sequence"/>
</dbReference>
<evidence type="ECO:0000259" key="8">
    <source>
        <dbReference type="PROSITE" id="PS50850"/>
    </source>
</evidence>
<feature type="transmembrane region" description="Helical" evidence="7">
    <location>
        <begin position="89"/>
        <end position="107"/>
    </location>
</feature>
<feature type="transmembrane region" description="Helical" evidence="7">
    <location>
        <begin position="391"/>
        <end position="408"/>
    </location>
</feature>
<protein>
    <submittedName>
        <fullName evidence="9">Major facilitator superfamily transporter</fullName>
    </submittedName>
</protein>
<evidence type="ECO:0000256" key="3">
    <source>
        <dbReference type="ARBA" id="ARBA00022692"/>
    </source>
</evidence>
<evidence type="ECO:0000256" key="6">
    <source>
        <dbReference type="SAM" id="MobiDB-lite"/>
    </source>
</evidence>
<feature type="compositionally biased region" description="Polar residues" evidence="6">
    <location>
        <begin position="9"/>
        <end position="21"/>
    </location>
</feature>
<keyword evidence="4 7" id="KW-1133">Transmembrane helix</keyword>
<dbReference type="PANTHER" id="PTHR23501">
    <property type="entry name" value="MAJOR FACILITATOR SUPERFAMILY"/>
    <property type="match status" value="1"/>
</dbReference>
<feature type="transmembrane region" description="Helical" evidence="7">
    <location>
        <begin position="175"/>
        <end position="194"/>
    </location>
</feature>
<evidence type="ECO:0000313" key="9">
    <source>
        <dbReference type="EMBL" id="KAF5696539.1"/>
    </source>
</evidence>